<dbReference type="PANTHER" id="PTHR30390">
    <property type="entry name" value="SEDOHEPTULOSE 7-PHOSPHATE ISOMERASE / DNAA INITIATOR-ASSOCIATING FACTOR FOR REPLICATION INITIATION"/>
    <property type="match status" value="1"/>
</dbReference>
<protein>
    <recommendedName>
        <fullName evidence="1">SIS domain-containing protein</fullName>
    </recommendedName>
</protein>
<sequence length="138" mass="14879">MKERISHYFDKLGQLFHHIQVTDQNGTSLGLPSGIKKAIDLILLQTSLGHKVIFIGNGASASIASHQATDCWKDGGIRALAFNDSVLLTGVSNDFGYEYVFEKPVEMFAEPEDVAVAISSSGRSKNILNGVKAAKEKG</sequence>
<dbReference type="AlphaFoldDB" id="X1CF64"/>
<dbReference type="InterPro" id="IPR050099">
    <property type="entry name" value="SIS_GmhA/DiaA_subfam"/>
</dbReference>
<name>X1CF64_9ZZZZ</name>
<dbReference type="Pfam" id="PF13580">
    <property type="entry name" value="SIS_2"/>
    <property type="match status" value="1"/>
</dbReference>
<dbReference type="GO" id="GO:0097367">
    <property type="term" value="F:carbohydrate derivative binding"/>
    <property type="evidence" value="ECO:0007669"/>
    <property type="project" value="InterPro"/>
</dbReference>
<gene>
    <name evidence="2" type="ORF">S01H4_46497</name>
</gene>
<dbReference type="EMBL" id="BART01025991">
    <property type="protein sequence ID" value="GAG91742.1"/>
    <property type="molecule type" value="Genomic_DNA"/>
</dbReference>
<dbReference type="PROSITE" id="PS51464">
    <property type="entry name" value="SIS"/>
    <property type="match status" value="1"/>
</dbReference>
<proteinExistence type="predicted"/>
<evidence type="ECO:0000313" key="2">
    <source>
        <dbReference type="EMBL" id="GAG91742.1"/>
    </source>
</evidence>
<evidence type="ECO:0000259" key="1">
    <source>
        <dbReference type="PROSITE" id="PS51464"/>
    </source>
</evidence>
<dbReference type="InterPro" id="IPR046348">
    <property type="entry name" value="SIS_dom_sf"/>
</dbReference>
<dbReference type="PANTHER" id="PTHR30390:SF7">
    <property type="entry name" value="PHOSPHOHEPTOSE ISOMERASE"/>
    <property type="match status" value="1"/>
</dbReference>
<dbReference type="Gene3D" id="3.40.50.10490">
    <property type="entry name" value="Glucose-6-phosphate isomerase like protein, domain 1"/>
    <property type="match status" value="1"/>
</dbReference>
<feature type="domain" description="SIS" evidence="1">
    <location>
        <begin position="38"/>
        <end position="138"/>
    </location>
</feature>
<feature type="non-terminal residue" evidence="2">
    <location>
        <position position="138"/>
    </location>
</feature>
<organism evidence="2">
    <name type="scientific">marine sediment metagenome</name>
    <dbReference type="NCBI Taxonomy" id="412755"/>
    <lineage>
        <taxon>unclassified sequences</taxon>
        <taxon>metagenomes</taxon>
        <taxon>ecological metagenomes</taxon>
    </lineage>
</organism>
<dbReference type="InterPro" id="IPR001347">
    <property type="entry name" value="SIS_dom"/>
</dbReference>
<dbReference type="SUPFAM" id="SSF53697">
    <property type="entry name" value="SIS domain"/>
    <property type="match status" value="1"/>
</dbReference>
<comment type="caution">
    <text evidence="2">The sequence shown here is derived from an EMBL/GenBank/DDBJ whole genome shotgun (WGS) entry which is preliminary data.</text>
</comment>
<accession>X1CF64</accession>
<dbReference type="GO" id="GO:1901135">
    <property type="term" value="P:carbohydrate derivative metabolic process"/>
    <property type="evidence" value="ECO:0007669"/>
    <property type="project" value="InterPro"/>
</dbReference>
<reference evidence="2" key="1">
    <citation type="journal article" date="2014" name="Front. Microbiol.">
        <title>High frequency of phylogenetically diverse reductive dehalogenase-homologous genes in deep subseafloor sedimentary metagenomes.</title>
        <authorList>
            <person name="Kawai M."/>
            <person name="Futagami T."/>
            <person name="Toyoda A."/>
            <person name="Takaki Y."/>
            <person name="Nishi S."/>
            <person name="Hori S."/>
            <person name="Arai W."/>
            <person name="Tsubouchi T."/>
            <person name="Morono Y."/>
            <person name="Uchiyama I."/>
            <person name="Ito T."/>
            <person name="Fujiyama A."/>
            <person name="Inagaki F."/>
            <person name="Takami H."/>
        </authorList>
    </citation>
    <scope>NUCLEOTIDE SEQUENCE</scope>
    <source>
        <strain evidence="2">Expedition CK06-06</strain>
    </source>
</reference>